<gene>
    <name evidence="2" type="ORF">N305_04431</name>
</gene>
<evidence type="ECO:0000313" key="2">
    <source>
        <dbReference type="EMBL" id="KFW76597.1"/>
    </source>
</evidence>
<organism evidence="2 3">
    <name type="scientific">Manacus vitellinus</name>
    <name type="common">golden-collared manakin</name>
    <dbReference type="NCBI Taxonomy" id="328815"/>
    <lineage>
        <taxon>Eukaryota</taxon>
        <taxon>Metazoa</taxon>
        <taxon>Chordata</taxon>
        <taxon>Craniata</taxon>
        <taxon>Vertebrata</taxon>
        <taxon>Euteleostomi</taxon>
        <taxon>Archelosauria</taxon>
        <taxon>Archosauria</taxon>
        <taxon>Dinosauria</taxon>
        <taxon>Saurischia</taxon>
        <taxon>Theropoda</taxon>
        <taxon>Coelurosauria</taxon>
        <taxon>Aves</taxon>
        <taxon>Neognathae</taxon>
        <taxon>Neoaves</taxon>
        <taxon>Telluraves</taxon>
        <taxon>Australaves</taxon>
        <taxon>Passeriformes</taxon>
        <taxon>Pipridae</taxon>
        <taxon>Manacus</taxon>
    </lineage>
</organism>
<dbReference type="AlphaFoldDB" id="A0A093PX52"/>
<dbReference type="STRING" id="328815.ENSMVIP00005004341"/>
<dbReference type="InterPro" id="IPR027417">
    <property type="entry name" value="P-loop_NTPase"/>
</dbReference>
<feature type="region of interest" description="Disordered" evidence="1">
    <location>
        <begin position="167"/>
        <end position="211"/>
    </location>
</feature>
<feature type="compositionally biased region" description="Polar residues" evidence="1">
    <location>
        <begin position="128"/>
        <end position="147"/>
    </location>
</feature>
<feature type="compositionally biased region" description="Polar residues" evidence="1">
    <location>
        <begin position="237"/>
        <end position="262"/>
    </location>
</feature>
<dbReference type="GO" id="GO:0003714">
    <property type="term" value="F:transcription corepressor activity"/>
    <property type="evidence" value="ECO:0007669"/>
    <property type="project" value="TreeGrafter"/>
</dbReference>
<reference evidence="2 3" key="1">
    <citation type="submission" date="2014-06" db="EMBL/GenBank/DDBJ databases">
        <title>Genome evolution of avian class.</title>
        <authorList>
            <person name="Zhang G."/>
            <person name="Li C."/>
        </authorList>
    </citation>
    <scope>NUCLEOTIDE SEQUENCE [LARGE SCALE GENOMIC DNA]</scope>
    <source>
        <strain evidence="2">BGI_N305</strain>
    </source>
</reference>
<sequence>MLHAENRIRLSECHDEIKTEPYSKRMKSTEGTYEKLPDDDNQGIQQAVDAERTSSDWISACASDNQGQHEMQKQEKILTGVLGSLNEVLLENNPVLSQPVDLETPQNVNPPFASVNDTKVEEEKDPFITNNAGEDNSKKSSTSLSVNRNASDEDFFTSTEFIGPIYKPAKSNKQDESGSCNECRSNGGDENELHENRPKRKEAKKMQAVSATVPEIDDELDQFYKEIHQLENEHLDTSPQGKESEISQEQQSPYNCSQSSQEDCQHILLDSPQPFYENGQRFLGEQNSQKTSNEQQFVVETDGWKTENAFNGQVDAKCWNCSVPEFRPAWQTRASFVVPQGPFLPRLNPQSRFQTLNSPPQIPNALPFQNGELCYENRRSYYRNTDINNHSPLLDQNTSYASHIDIHTTQVFRNENNDQKGPQNNGFCETREECWKDPKADNTEGMCSFSSLQLSEERFGCAQKFLLILRGLPGSGKSTLSRILLGQSCDGIVLSTDDYFRQQDGYTYNAAQLGDAHDWNQKRAKQAMEQGRSPVIIDNTNTQAWEMKPYVEVALEKGYRVEFHEPDTWWKFDPEELEKRNKHGVTREKIAQMLERYEYQISIPIVMNSVVPSHKSTQRPPLQRRHRWGDNTDSWNYFSVSSSQ</sequence>
<dbReference type="OrthoDB" id="3231855at2759"/>
<protein>
    <submittedName>
        <fullName evidence="2">NEDD4-binding protein 2-like 2</fullName>
    </submittedName>
</protein>
<dbReference type="Gene3D" id="3.40.50.300">
    <property type="entry name" value="P-loop containing nucleotide triphosphate hydrolases"/>
    <property type="match status" value="1"/>
</dbReference>
<feature type="region of interest" description="Disordered" evidence="1">
    <location>
        <begin position="234"/>
        <end position="262"/>
    </location>
</feature>
<dbReference type="GO" id="GO:0005634">
    <property type="term" value="C:nucleus"/>
    <property type="evidence" value="ECO:0007669"/>
    <property type="project" value="TreeGrafter"/>
</dbReference>
<dbReference type="PANTHER" id="PTHR13308:SF23">
    <property type="entry name" value="NEDD4-BINDING PROTEIN 2-LIKE 2"/>
    <property type="match status" value="1"/>
</dbReference>
<feature type="region of interest" description="Disordered" evidence="1">
    <location>
        <begin position="100"/>
        <end position="147"/>
    </location>
</feature>
<name>A0A093PX52_9PASS</name>
<dbReference type="InterPro" id="IPR026302">
    <property type="entry name" value="NEDD4-bd_p2"/>
</dbReference>
<dbReference type="EMBL" id="KL669494">
    <property type="protein sequence ID" value="KFW76597.1"/>
    <property type="molecule type" value="Genomic_DNA"/>
</dbReference>
<proteinExistence type="predicted"/>
<dbReference type="SUPFAM" id="SSF52540">
    <property type="entry name" value="P-loop containing nucleoside triphosphate hydrolases"/>
    <property type="match status" value="1"/>
</dbReference>
<evidence type="ECO:0000256" key="1">
    <source>
        <dbReference type="SAM" id="MobiDB-lite"/>
    </source>
</evidence>
<dbReference type="Pfam" id="PF13671">
    <property type="entry name" value="AAA_33"/>
    <property type="match status" value="1"/>
</dbReference>
<dbReference type="GO" id="GO:0000122">
    <property type="term" value="P:negative regulation of transcription by RNA polymerase II"/>
    <property type="evidence" value="ECO:0007669"/>
    <property type="project" value="TreeGrafter"/>
</dbReference>
<dbReference type="Proteomes" id="UP000053258">
    <property type="component" value="Unassembled WGS sequence"/>
</dbReference>
<feature type="region of interest" description="Disordered" evidence="1">
    <location>
        <begin position="19"/>
        <end position="41"/>
    </location>
</feature>
<keyword evidence="3" id="KW-1185">Reference proteome</keyword>
<dbReference type="PANTHER" id="PTHR13308">
    <property type="entry name" value="NEDD4-BINDING PROTEIN 2-LIKE 1"/>
    <property type="match status" value="1"/>
</dbReference>
<accession>A0A093PX52</accession>
<evidence type="ECO:0000313" key="3">
    <source>
        <dbReference type="Proteomes" id="UP000053258"/>
    </source>
</evidence>